<dbReference type="SUPFAM" id="SSF48371">
    <property type="entry name" value="ARM repeat"/>
    <property type="match status" value="1"/>
</dbReference>
<dbReference type="EMBL" id="MU864357">
    <property type="protein sequence ID" value="KAK4191840.1"/>
    <property type="molecule type" value="Genomic_DNA"/>
</dbReference>
<evidence type="ECO:0000256" key="2">
    <source>
        <dbReference type="ARBA" id="ARBA00009049"/>
    </source>
</evidence>
<reference evidence="6" key="2">
    <citation type="submission" date="2023-05" db="EMBL/GenBank/DDBJ databases">
        <authorList>
            <consortium name="Lawrence Berkeley National Laboratory"/>
            <person name="Steindorff A."/>
            <person name="Hensen N."/>
            <person name="Bonometti L."/>
            <person name="Westerberg I."/>
            <person name="Brannstrom I.O."/>
            <person name="Guillou S."/>
            <person name="Cros-Aarteil S."/>
            <person name="Calhoun S."/>
            <person name="Haridas S."/>
            <person name="Kuo A."/>
            <person name="Mondo S."/>
            <person name="Pangilinan J."/>
            <person name="Riley R."/>
            <person name="Labutti K."/>
            <person name="Andreopoulos B."/>
            <person name="Lipzen A."/>
            <person name="Chen C."/>
            <person name="Yanf M."/>
            <person name="Daum C."/>
            <person name="Ng V."/>
            <person name="Clum A."/>
            <person name="Ohm R."/>
            <person name="Martin F."/>
            <person name="Silar P."/>
            <person name="Natvig D."/>
            <person name="Lalanne C."/>
            <person name="Gautier V."/>
            <person name="Ament-Velasquez S.L."/>
            <person name="Kruys A."/>
            <person name="Hutchinson M.I."/>
            <person name="Powell A.J."/>
            <person name="Barry K."/>
            <person name="Miller A.N."/>
            <person name="Grigoriev I.V."/>
            <person name="Debuchy R."/>
            <person name="Gladieux P."/>
            <person name="Thoren M.H."/>
            <person name="Johannesson H."/>
        </authorList>
    </citation>
    <scope>NUCLEOTIDE SEQUENCE</scope>
    <source>
        <strain evidence="6">PSN309</strain>
    </source>
</reference>
<protein>
    <submittedName>
        <fullName evidence="6">Guanine nucleotide exchange factor</fullName>
    </submittedName>
</protein>
<evidence type="ECO:0000256" key="4">
    <source>
        <dbReference type="ARBA" id="ARBA00022658"/>
    </source>
</evidence>
<evidence type="ECO:0000256" key="5">
    <source>
        <dbReference type="ARBA" id="ARBA00023186"/>
    </source>
</evidence>
<keyword evidence="4" id="KW-0344">Guanine-nucleotide releasing factor</keyword>
<comment type="subcellular location">
    <subcellularLocation>
        <location evidence="1">Cytoplasm</location>
        <location evidence="1">Cell cortex</location>
    </subcellularLocation>
</comment>
<dbReference type="InterPro" id="IPR019318">
    <property type="entry name" value="Gua_nucleotide_exch_fac_Ric8"/>
</dbReference>
<dbReference type="PANTHER" id="PTHR12425:SF5">
    <property type="entry name" value="SYNEMBRYN"/>
    <property type="match status" value="1"/>
</dbReference>
<dbReference type="Pfam" id="PF10165">
    <property type="entry name" value="Ric8"/>
    <property type="match status" value="1"/>
</dbReference>
<dbReference type="PANTHER" id="PTHR12425">
    <property type="entry name" value="SYNEMBRYN"/>
    <property type="match status" value="1"/>
</dbReference>
<evidence type="ECO:0000256" key="3">
    <source>
        <dbReference type="ARBA" id="ARBA00022490"/>
    </source>
</evidence>
<dbReference type="GO" id="GO:0005938">
    <property type="term" value="C:cell cortex"/>
    <property type="evidence" value="ECO:0007669"/>
    <property type="project" value="UniProtKB-SubCell"/>
</dbReference>
<proteinExistence type="inferred from homology"/>
<reference evidence="6" key="1">
    <citation type="journal article" date="2023" name="Mol. Phylogenet. Evol.">
        <title>Genome-scale phylogeny and comparative genomics of the fungal order Sordariales.</title>
        <authorList>
            <person name="Hensen N."/>
            <person name="Bonometti L."/>
            <person name="Westerberg I."/>
            <person name="Brannstrom I.O."/>
            <person name="Guillou S."/>
            <person name="Cros-Aarteil S."/>
            <person name="Calhoun S."/>
            <person name="Haridas S."/>
            <person name="Kuo A."/>
            <person name="Mondo S."/>
            <person name="Pangilinan J."/>
            <person name="Riley R."/>
            <person name="LaButti K."/>
            <person name="Andreopoulos B."/>
            <person name="Lipzen A."/>
            <person name="Chen C."/>
            <person name="Yan M."/>
            <person name="Daum C."/>
            <person name="Ng V."/>
            <person name="Clum A."/>
            <person name="Steindorff A."/>
            <person name="Ohm R.A."/>
            <person name="Martin F."/>
            <person name="Silar P."/>
            <person name="Natvig D.O."/>
            <person name="Lalanne C."/>
            <person name="Gautier V."/>
            <person name="Ament-Velasquez S.L."/>
            <person name="Kruys A."/>
            <person name="Hutchinson M.I."/>
            <person name="Powell A.J."/>
            <person name="Barry K."/>
            <person name="Miller A.N."/>
            <person name="Grigoriev I.V."/>
            <person name="Debuchy R."/>
            <person name="Gladieux P."/>
            <person name="Hiltunen Thoren M."/>
            <person name="Johannesson H."/>
        </authorList>
    </citation>
    <scope>NUCLEOTIDE SEQUENCE</scope>
    <source>
        <strain evidence="6">PSN309</strain>
    </source>
</reference>
<organism evidence="6 7">
    <name type="scientific">Podospora australis</name>
    <dbReference type="NCBI Taxonomy" id="1536484"/>
    <lineage>
        <taxon>Eukaryota</taxon>
        <taxon>Fungi</taxon>
        <taxon>Dikarya</taxon>
        <taxon>Ascomycota</taxon>
        <taxon>Pezizomycotina</taxon>
        <taxon>Sordariomycetes</taxon>
        <taxon>Sordariomycetidae</taxon>
        <taxon>Sordariales</taxon>
        <taxon>Podosporaceae</taxon>
        <taxon>Podospora</taxon>
    </lineage>
</organism>
<dbReference type="GO" id="GO:0001965">
    <property type="term" value="F:G-protein alpha-subunit binding"/>
    <property type="evidence" value="ECO:0007669"/>
    <property type="project" value="TreeGrafter"/>
</dbReference>
<keyword evidence="3" id="KW-0963">Cytoplasm</keyword>
<evidence type="ECO:0000256" key="1">
    <source>
        <dbReference type="ARBA" id="ARBA00004544"/>
    </source>
</evidence>
<dbReference type="GO" id="GO:0007186">
    <property type="term" value="P:G protein-coupled receptor signaling pathway"/>
    <property type="evidence" value="ECO:0007669"/>
    <property type="project" value="TreeGrafter"/>
</dbReference>
<keyword evidence="7" id="KW-1185">Reference proteome</keyword>
<comment type="similarity">
    <text evidence="2">Belongs to the synembryn family.</text>
</comment>
<dbReference type="InterPro" id="IPR016024">
    <property type="entry name" value="ARM-type_fold"/>
</dbReference>
<sequence>MASSPSFGRLTGPAKLKAVKDIVDQLTDDLKTDGLQPQKREALLEELKIYGRDPNFADPIFTQEGIRTLAKHAFNSSSANTSRGALRVLCNALLLKPSARQIFVSTGYDAKACSKLQNDDNSDDEFLLCRLLLLSTYNTDIDLPKLIGEYQLAEALVMHLQRHAKRYSPNSASKARVNPMDDMAMAETLKLLFNVTQFCPNQLAPFEPAIPSIVTILTNHDLPSPQSKTPLDPPFGPLLNTLLNLKLSTDAAKESLFPSSSPTVVSDRLIKLLALSIKAYTNPNLEQIVTPVVCALTVIYEHAPAVVRKAVQTALLPSEEDRQDVLGKADTLPSRLLRNWTNAEAPELGKAISHLYFDLSDRVPNKFVKNVGYGYASGFLFQNGIEIKPDSLSGNEVEGSDGVREINRPVNPITGQFLDTEKPVEVPEMTDEEKEREAERLFVLFERLKKTGIIDVVNPVEKAMQEGRFEELPDDDKSD</sequence>
<accession>A0AAN6X2S7</accession>
<name>A0AAN6X2S7_9PEZI</name>
<evidence type="ECO:0000313" key="6">
    <source>
        <dbReference type="EMBL" id="KAK4191840.1"/>
    </source>
</evidence>
<comment type="caution">
    <text evidence="6">The sequence shown here is derived from an EMBL/GenBank/DDBJ whole genome shotgun (WGS) entry which is preliminary data.</text>
</comment>
<keyword evidence="5" id="KW-0143">Chaperone</keyword>
<dbReference type="AlphaFoldDB" id="A0AAN6X2S7"/>
<evidence type="ECO:0000313" key="7">
    <source>
        <dbReference type="Proteomes" id="UP001302126"/>
    </source>
</evidence>
<dbReference type="Proteomes" id="UP001302126">
    <property type="component" value="Unassembled WGS sequence"/>
</dbReference>
<dbReference type="InterPro" id="IPR008376">
    <property type="entry name" value="Chaperone_Ric-8_A/B"/>
</dbReference>
<dbReference type="PRINTS" id="PR01802">
    <property type="entry name" value="SYNEMBRYN"/>
</dbReference>
<dbReference type="GO" id="GO:0005085">
    <property type="term" value="F:guanyl-nucleotide exchange factor activity"/>
    <property type="evidence" value="ECO:0007669"/>
    <property type="project" value="UniProtKB-KW"/>
</dbReference>
<gene>
    <name evidence="6" type="ORF">QBC35DRAFT_486085</name>
</gene>